<evidence type="ECO:0000256" key="1">
    <source>
        <dbReference type="SAM" id="MobiDB-lite"/>
    </source>
</evidence>
<dbReference type="EMBL" id="QXQB01000004">
    <property type="protein sequence ID" value="RJX38457.1"/>
    <property type="molecule type" value="Genomic_DNA"/>
</dbReference>
<dbReference type="OrthoDB" id="2369695at2"/>
<comment type="caution">
    <text evidence="2">The sequence shown here is derived from an EMBL/GenBank/DDBJ whole genome shotgun (WGS) entry which is preliminary data.</text>
</comment>
<reference evidence="2 3" key="1">
    <citation type="submission" date="2018-09" db="EMBL/GenBank/DDBJ databases">
        <title>Paenibacillus aracenensis nov. sp. isolated from a cave in southern Spain.</title>
        <authorList>
            <person name="Jurado V."/>
            <person name="Gutierrez-Patricio S."/>
            <person name="Gonzalez-Pimentel J.L."/>
            <person name="Miller A.Z."/>
            <person name="Laiz L."/>
            <person name="Saiz-Jimenez C."/>
        </authorList>
    </citation>
    <scope>NUCLEOTIDE SEQUENCE [LARGE SCALE GENOMIC DNA]</scope>
    <source>
        <strain evidence="2 3">JCM 19203</strain>
    </source>
</reference>
<gene>
    <name evidence="2" type="ORF">D3P09_20630</name>
</gene>
<organism evidence="2 3">
    <name type="scientific">Paenibacillus pinisoli</name>
    <dbReference type="NCBI Taxonomy" id="1276110"/>
    <lineage>
        <taxon>Bacteria</taxon>
        <taxon>Bacillati</taxon>
        <taxon>Bacillota</taxon>
        <taxon>Bacilli</taxon>
        <taxon>Bacillales</taxon>
        <taxon>Paenibacillaceae</taxon>
        <taxon>Paenibacillus</taxon>
    </lineage>
</organism>
<dbReference type="Proteomes" id="UP000267798">
    <property type="component" value="Unassembled WGS sequence"/>
</dbReference>
<keyword evidence="3" id="KW-1185">Reference proteome</keyword>
<evidence type="ECO:0008006" key="4">
    <source>
        <dbReference type="Google" id="ProtNLM"/>
    </source>
</evidence>
<dbReference type="RefSeq" id="WP_120113264.1">
    <property type="nucleotide sequence ID" value="NZ_QXQB01000004.1"/>
</dbReference>
<evidence type="ECO:0000313" key="3">
    <source>
        <dbReference type="Proteomes" id="UP000267798"/>
    </source>
</evidence>
<proteinExistence type="predicted"/>
<evidence type="ECO:0000313" key="2">
    <source>
        <dbReference type="EMBL" id="RJX38457.1"/>
    </source>
</evidence>
<protein>
    <recommendedName>
        <fullName evidence="4">Helicase XPB/Ssl2 N-terminal domain-containing protein</fullName>
    </recommendedName>
</protein>
<dbReference type="AlphaFoldDB" id="A0A3A6PCW0"/>
<feature type="compositionally biased region" description="Basic and acidic residues" evidence="1">
    <location>
        <begin position="91"/>
        <end position="101"/>
    </location>
</feature>
<name>A0A3A6PCW0_9BACL</name>
<sequence length="394" mass="45588">MNLSDMLSYADIGQLSKIAGAYRCECNGNSKNELIQSILSQINRHDVFENQISSMRLEDLRFLNSLLFESRQSYSLEDLVARVQQSRFGEEKKEALEEPVKKTKKSKKKAALPPEPPSPREIIVQFKHQGWLFNGFSGPGRYLFQIPNDLKTRFRETLRRRFAEQLRYTDEPAMYRDEQGLIQEDIKQLLHYVYHNEVQLVSDGSMYKRSLQQLLDRMGVREELPSKGAWRFGYGRHFNQYPDRFSLLYDYCCSVKYISEQPDGLLVVEEAGKERLEKPSAADEQELVYRYWLKLYKGPVTNLLSLVHWVHALAADWVSVSSLREVLVPFIKTYYYDDANSILEARLLKMMVHLGLLRIGEHSEHGTVVRMTKSGHAIIDRSARGADTAGLGLH</sequence>
<accession>A0A3A6PCW0</accession>
<feature type="region of interest" description="Disordered" evidence="1">
    <location>
        <begin position="91"/>
        <end position="119"/>
    </location>
</feature>